<keyword evidence="3" id="KW-1185">Reference proteome</keyword>
<evidence type="ECO:0000313" key="2">
    <source>
        <dbReference type="EnsemblMetazoa" id="CapteP204834"/>
    </source>
</evidence>
<dbReference type="EMBL" id="KB305274">
    <property type="protein sequence ID" value="ELU01241.1"/>
    <property type="molecule type" value="Genomic_DNA"/>
</dbReference>
<organism evidence="1">
    <name type="scientific">Capitella teleta</name>
    <name type="common">Polychaete worm</name>
    <dbReference type="NCBI Taxonomy" id="283909"/>
    <lineage>
        <taxon>Eukaryota</taxon>
        <taxon>Metazoa</taxon>
        <taxon>Spiralia</taxon>
        <taxon>Lophotrochozoa</taxon>
        <taxon>Annelida</taxon>
        <taxon>Polychaeta</taxon>
        <taxon>Sedentaria</taxon>
        <taxon>Scolecida</taxon>
        <taxon>Capitellidae</taxon>
        <taxon>Capitella</taxon>
    </lineage>
</organism>
<evidence type="ECO:0000313" key="1">
    <source>
        <dbReference type="EMBL" id="ELU01241.1"/>
    </source>
</evidence>
<reference evidence="1 3" key="2">
    <citation type="journal article" date="2013" name="Nature">
        <title>Insights into bilaterian evolution from three spiralian genomes.</title>
        <authorList>
            <person name="Simakov O."/>
            <person name="Marletaz F."/>
            <person name="Cho S.J."/>
            <person name="Edsinger-Gonzales E."/>
            <person name="Havlak P."/>
            <person name="Hellsten U."/>
            <person name="Kuo D.H."/>
            <person name="Larsson T."/>
            <person name="Lv J."/>
            <person name="Arendt D."/>
            <person name="Savage R."/>
            <person name="Osoegawa K."/>
            <person name="de Jong P."/>
            <person name="Grimwood J."/>
            <person name="Chapman J.A."/>
            <person name="Shapiro H."/>
            <person name="Aerts A."/>
            <person name="Otillar R.P."/>
            <person name="Terry A.Y."/>
            <person name="Boore J.L."/>
            <person name="Grigoriev I.V."/>
            <person name="Lindberg D.R."/>
            <person name="Seaver E.C."/>
            <person name="Weisblat D.A."/>
            <person name="Putnam N.H."/>
            <person name="Rokhsar D.S."/>
        </authorList>
    </citation>
    <scope>NUCLEOTIDE SEQUENCE</scope>
    <source>
        <strain evidence="1 3">I ESC-2004</strain>
    </source>
</reference>
<proteinExistence type="predicted"/>
<accession>R7U535</accession>
<evidence type="ECO:0000313" key="3">
    <source>
        <dbReference type="Proteomes" id="UP000014760"/>
    </source>
</evidence>
<dbReference type="AlphaFoldDB" id="R7U535"/>
<sequence length="117" mass="13271">MGTSQVKENHCEALELKNAVYQVIRNGVYHALPEKDWCSRDRPAFKQSGPNQNYMYYIDIGDGWRGWMIGSRLCQNLGGVAAAGNAMTPDEVPRGGWEEVFRGDWHYSQDMIAVCKQ</sequence>
<reference evidence="3" key="1">
    <citation type="submission" date="2012-12" db="EMBL/GenBank/DDBJ databases">
        <authorList>
            <person name="Hellsten U."/>
            <person name="Grimwood J."/>
            <person name="Chapman J.A."/>
            <person name="Shapiro H."/>
            <person name="Aerts A."/>
            <person name="Otillar R.P."/>
            <person name="Terry A.Y."/>
            <person name="Boore J.L."/>
            <person name="Simakov O."/>
            <person name="Marletaz F."/>
            <person name="Cho S.-J."/>
            <person name="Edsinger-Gonzales E."/>
            <person name="Havlak P."/>
            <person name="Kuo D.-H."/>
            <person name="Larsson T."/>
            <person name="Lv J."/>
            <person name="Arendt D."/>
            <person name="Savage R."/>
            <person name="Osoegawa K."/>
            <person name="de Jong P."/>
            <person name="Lindberg D.R."/>
            <person name="Seaver E.C."/>
            <person name="Weisblat D.A."/>
            <person name="Putnam N.H."/>
            <person name="Grigoriev I.V."/>
            <person name="Rokhsar D.S."/>
        </authorList>
    </citation>
    <scope>NUCLEOTIDE SEQUENCE</scope>
    <source>
        <strain evidence="3">I ESC-2004</strain>
    </source>
</reference>
<dbReference type="EnsemblMetazoa" id="CapteT204834">
    <property type="protein sequence ID" value="CapteP204834"/>
    <property type="gene ID" value="CapteG204834"/>
</dbReference>
<dbReference type="HOGENOM" id="CLU_2087092_0_0_1"/>
<protein>
    <submittedName>
        <fullName evidence="1 2">Uncharacterized protein</fullName>
    </submittedName>
</protein>
<dbReference type="EMBL" id="AMQN01009375">
    <property type="status" value="NOT_ANNOTATED_CDS"/>
    <property type="molecule type" value="Genomic_DNA"/>
</dbReference>
<gene>
    <name evidence="1" type="ORF">CAPTEDRAFT_204834</name>
</gene>
<reference evidence="2" key="3">
    <citation type="submission" date="2015-06" db="UniProtKB">
        <authorList>
            <consortium name="EnsemblMetazoa"/>
        </authorList>
    </citation>
    <scope>IDENTIFICATION</scope>
</reference>
<name>R7U535_CAPTE</name>
<dbReference type="Proteomes" id="UP000014760">
    <property type="component" value="Unassembled WGS sequence"/>
</dbReference>